<dbReference type="InterPro" id="IPR037050">
    <property type="entry name" value="DUF1254_sf"/>
</dbReference>
<dbReference type="SUPFAM" id="SSF160935">
    <property type="entry name" value="VPA0735-like"/>
    <property type="match status" value="1"/>
</dbReference>
<keyword evidence="1" id="KW-0732">Signal</keyword>
<feature type="domain" description="DUF1214" evidence="2">
    <location>
        <begin position="240"/>
        <end position="325"/>
    </location>
</feature>
<dbReference type="Gene3D" id="2.60.120.600">
    <property type="entry name" value="Domain of unknown function DUF1214, C-terminal domain"/>
    <property type="match status" value="1"/>
</dbReference>
<dbReference type="EMBL" id="JBBKZS010000020">
    <property type="protein sequence ID" value="MEJ8858802.1"/>
    <property type="molecule type" value="Genomic_DNA"/>
</dbReference>
<comment type="caution">
    <text evidence="4">The sequence shown here is derived from an EMBL/GenBank/DDBJ whole genome shotgun (WGS) entry which is preliminary data.</text>
</comment>
<evidence type="ECO:0000313" key="4">
    <source>
        <dbReference type="EMBL" id="MEJ8858802.1"/>
    </source>
</evidence>
<dbReference type="Pfam" id="PF06863">
    <property type="entry name" value="DUF1254"/>
    <property type="match status" value="1"/>
</dbReference>
<dbReference type="InterPro" id="IPR037049">
    <property type="entry name" value="DUF1214_C_sf"/>
</dbReference>
<dbReference type="Gene3D" id="2.60.40.1610">
    <property type="entry name" value="Domain of unknown function DUF1254"/>
    <property type="match status" value="1"/>
</dbReference>
<protein>
    <submittedName>
        <fullName evidence="4">DUF1214 domain-containing protein</fullName>
    </submittedName>
</protein>
<name>A0ABU8XJF2_9BURK</name>
<dbReference type="RefSeq" id="WP_340338856.1">
    <property type="nucleotide sequence ID" value="NZ_JBBKZS010000020.1"/>
</dbReference>
<organism evidence="4 5">
    <name type="scientific">Variovorax robiniae</name>
    <dbReference type="NCBI Taxonomy" id="1836199"/>
    <lineage>
        <taxon>Bacteria</taxon>
        <taxon>Pseudomonadati</taxon>
        <taxon>Pseudomonadota</taxon>
        <taxon>Betaproteobacteria</taxon>
        <taxon>Burkholderiales</taxon>
        <taxon>Comamonadaceae</taxon>
        <taxon>Variovorax</taxon>
    </lineage>
</organism>
<accession>A0ABU8XJF2</accession>
<dbReference type="PANTHER" id="PTHR36509:SF2">
    <property type="entry name" value="BLL3101 PROTEIN"/>
    <property type="match status" value="1"/>
</dbReference>
<evidence type="ECO:0000259" key="2">
    <source>
        <dbReference type="Pfam" id="PF06742"/>
    </source>
</evidence>
<proteinExistence type="predicted"/>
<keyword evidence="5" id="KW-1185">Reference proteome</keyword>
<sequence>MKKYWHRAMALLASMAVASAQADLAEVPALSVTPDNFIRAETDRYFANVASYAFGKLRHYRDFVPLDKVAVVRINRDTLYSVGVFDLDAGPVTVTLPDTGKRYISLVAYSEDHYASPAIYKPGSYTFSREQLGTRYAMIGIRTLFDPASPTDRQQAHAVQDAIQTRQDGIGRFEVPAWDAASLRRMREALFELGKTVPDSRGMFGNREQVAPVRRLIGSAIAWGGNNEKDALYLNVTPSRNDGATVYRMHVKDVPVDGFWSVSVYDERGFFKPNPQEAYTLNDITAKRGADGSVDIQFGGCDGQRPNCLPTMPGWNYMVRLYQARPEVLSGAWTFPQAQPVTR</sequence>
<feature type="chain" id="PRO_5045727307" evidence="1">
    <location>
        <begin position="23"/>
        <end position="343"/>
    </location>
</feature>
<dbReference type="PANTHER" id="PTHR36509">
    <property type="entry name" value="BLL3101 PROTEIN"/>
    <property type="match status" value="1"/>
</dbReference>
<dbReference type="InterPro" id="IPR010679">
    <property type="entry name" value="DUF1254"/>
</dbReference>
<dbReference type="Pfam" id="PF06742">
    <property type="entry name" value="DUF1214"/>
    <property type="match status" value="1"/>
</dbReference>
<dbReference type="InterPro" id="IPR010621">
    <property type="entry name" value="DUF1214"/>
</dbReference>
<feature type="domain" description="DUF1254" evidence="3">
    <location>
        <begin position="55"/>
        <end position="108"/>
    </location>
</feature>
<evidence type="ECO:0000256" key="1">
    <source>
        <dbReference type="SAM" id="SignalP"/>
    </source>
</evidence>
<feature type="signal peptide" evidence="1">
    <location>
        <begin position="1"/>
        <end position="22"/>
    </location>
</feature>
<evidence type="ECO:0000313" key="5">
    <source>
        <dbReference type="Proteomes" id="UP001367030"/>
    </source>
</evidence>
<gene>
    <name evidence="4" type="ORF">WKW79_29810</name>
</gene>
<reference evidence="4 5" key="1">
    <citation type="submission" date="2024-03" db="EMBL/GenBank/DDBJ databases">
        <title>Novel species of the genus Variovorax.</title>
        <authorList>
            <person name="Liu Q."/>
            <person name="Xin Y.-H."/>
        </authorList>
    </citation>
    <scope>NUCLEOTIDE SEQUENCE [LARGE SCALE GENOMIC DNA]</scope>
    <source>
        <strain evidence="4 5">KACC 18901</strain>
    </source>
</reference>
<evidence type="ECO:0000259" key="3">
    <source>
        <dbReference type="Pfam" id="PF06863"/>
    </source>
</evidence>
<dbReference type="Proteomes" id="UP001367030">
    <property type="component" value="Unassembled WGS sequence"/>
</dbReference>